<protein>
    <submittedName>
        <fullName evidence="1">Uncharacterized protein</fullName>
    </submittedName>
</protein>
<gene>
    <name evidence="1" type="ORF">WMSIL1_LOCUS8525</name>
</gene>
<reference evidence="1 2" key="1">
    <citation type="submission" date="2019-07" db="EMBL/GenBank/DDBJ databases">
        <authorList>
            <person name="Jastrzebski P J."/>
            <person name="Paukszto L."/>
            <person name="Jastrzebski P J."/>
        </authorList>
    </citation>
    <scope>NUCLEOTIDE SEQUENCE [LARGE SCALE GENOMIC DNA]</scope>
    <source>
        <strain evidence="1 2">WMS-il1</strain>
    </source>
</reference>
<accession>A0A564YQV4</accession>
<organism evidence="1 2">
    <name type="scientific">Hymenolepis diminuta</name>
    <name type="common">Rat tapeworm</name>
    <dbReference type="NCBI Taxonomy" id="6216"/>
    <lineage>
        <taxon>Eukaryota</taxon>
        <taxon>Metazoa</taxon>
        <taxon>Spiralia</taxon>
        <taxon>Lophotrochozoa</taxon>
        <taxon>Platyhelminthes</taxon>
        <taxon>Cestoda</taxon>
        <taxon>Eucestoda</taxon>
        <taxon>Cyclophyllidea</taxon>
        <taxon>Hymenolepididae</taxon>
        <taxon>Hymenolepis</taxon>
    </lineage>
</organism>
<sequence length="87" mass="10222">NSERRVSPRKLNQWLVRCQKPIDSSKKDIKRNENLQKNLYGRITKTSRKEGRKRKQHPELILAIFIESKPVPKLNTVGKTKNEDLLS</sequence>
<keyword evidence="2" id="KW-1185">Reference proteome</keyword>
<name>A0A564YQV4_HYMDI</name>
<dbReference type="EMBL" id="CABIJS010000333">
    <property type="protein sequence ID" value="VUZ49540.1"/>
    <property type="molecule type" value="Genomic_DNA"/>
</dbReference>
<evidence type="ECO:0000313" key="2">
    <source>
        <dbReference type="Proteomes" id="UP000321570"/>
    </source>
</evidence>
<dbReference type="AlphaFoldDB" id="A0A564YQV4"/>
<dbReference type="Proteomes" id="UP000321570">
    <property type="component" value="Unassembled WGS sequence"/>
</dbReference>
<feature type="non-terminal residue" evidence="1">
    <location>
        <position position="1"/>
    </location>
</feature>
<proteinExistence type="predicted"/>
<evidence type="ECO:0000313" key="1">
    <source>
        <dbReference type="EMBL" id="VUZ49540.1"/>
    </source>
</evidence>